<dbReference type="InterPro" id="IPR038390">
    <property type="entry name" value="Metal_Tscrpt_repr_sf"/>
</dbReference>
<dbReference type="PANTHER" id="PTHR33677">
    <property type="entry name" value="TRANSCRIPTIONAL REPRESSOR FRMR-RELATED"/>
    <property type="match status" value="1"/>
</dbReference>
<dbReference type="InterPro" id="IPR003735">
    <property type="entry name" value="Metal_Tscrpt_repr"/>
</dbReference>
<dbReference type="Gene3D" id="1.20.58.1000">
    <property type="entry name" value="Metal-sensitive repressor, helix protomer"/>
    <property type="match status" value="1"/>
</dbReference>
<reference evidence="3" key="1">
    <citation type="journal article" date="2019" name="Int. J. Syst. Evol. Microbiol.">
        <title>The Global Catalogue of Microorganisms (GCM) 10K type strain sequencing project: providing services to taxonomists for standard genome sequencing and annotation.</title>
        <authorList>
            <consortium name="The Broad Institute Genomics Platform"/>
            <consortium name="The Broad Institute Genome Sequencing Center for Infectious Disease"/>
            <person name="Wu L."/>
            <person name="Ma J."/>
        </authorList>
    </citation>
    <scope>NUCLEOTIDE SEQUENCE [LARGE SCALE GENOMIC DNA]</scope>
    <source>
        <strain evidence="3">KCTC 3950</strain>
    </source>
</reference>
<protein>
    <submittedName>
        <fullName evidence="2">Metal-sensitive transcriptional regulator</fullName>
    </submittedName>
</protein>
<evidence type="ECO:0000256" key="1">
    <source>
        <dbReference type="SAM" id="MobiDB-lite"/>
    </source>
</evidence>
<feature type="region of interest" description="Disordered" evidence="1">
    <location>
        <begin position="1"/>
        <end position="35"/>
    </location>
</feature>
<accession>A0ABW5PD53</accession>
<proteinExistence type="predicted"/>
<sequence>MAKDKPSKKSKKEALREEPSASREPEGEESALHPGDVKLVNRLKRVEGQVRGIRTMVEEERPAEEILVQLSAIKSAINKAGLTLLERHTEAAVKEAAVKGTSEKTVKQLNSILAQWLK</sequence>
<organism evidence="2 3">
    <name type="scientific">Paenibacillus gansuensis</name>
    <dbReference type="NCBI Taxonomy" id="306542"/>
    <lineage>
        <taxon>Bacteria</taxon>
        <taxon>Bacillati</taxon>
        <taxon>Bacillota</taxon>
        <taxon>Bacilli</taxon>
        <taxon>Bacillales</taxon>
        <taxon>Paenibacillaceae</taxon>
        <taxon>Paenibacillus</taxon>
    </lineage>
</organism>
<dbReference type="EMBL" id="JBHUME010000007">
    <property type="protein sequence ID" value="MFD2612395.1"/>
    <property type="molecule type" value="Genomic_DNA"/>
</dbReference>
<name>A0ABW5PD53_9BACL</name>
<dbReference type="Proteomes" id="UP001597541">
    <property type="component" value="Unassembled WGS sequence"/>
</dbReference>
<dbReference type="CDD" id="cd10148">
    <property type="entry name" value="CsoR-like_DUF156"/>
    <property type="match status" value="1"/>
</dbReference>
<keyword evidence="3" id="KW-1185">Reference proteome</keyword>
<feature type="compositionally biased region" description="Basic and acidic residues" evidence="1">
    <location>
        <begin position="1"/>
        <end position="25"/>
    </location>
</feature>
<gene>
    <name evidence="2" type="ORF">ACFSUF_08170</name>
</gene>
<comment type="caution">
    <text evidence="2">The sequence shown here is derived from an EMBL/GenBank/DDBJ whole genome shotgun (WGS) entry which is preliminary data.</text>
</comment>
<evidence type="ECO:0000313" key="2">
    <source>
        <dbReference type="EMBL" id="MFD2612395.1"/>
    </source>
</evidence>
<dbReference type="RefSeq" id="WP_377601926.1">
    <property type="nucleotide sequence ID" value="NZ_JBHUME010000007.1"/>
</dbReference>
<evidence type="ECO:0000313" key="3">
    <source>
        <dbReference type="Proteomes" id="UP001597541"/>
    </source>
</evidence>
<dbReference type="Pfam" id="PF02583">
    <property type="entry name" value="Trns_repr_metal"/>
    <property type="match status" value="1"/>
</dbReference>